<feature type="compositionally biased region" description="Basic residues" evidence="1">
    <location>
        <begin position="376"/>
        <end position="386"/>
    </location>
</feature>
<dbReference type="SUPFAM" id="SSF52047">
    <property type="entry name" value="RNI-like"/>
    <property type="match status" value="1"/>
</dbReference>
<dbReference type="InterPro" id="IPR036047">
    <property type="entry name" value="F-box-like_dom_sf"/>
</dbReference>
<dbReference type="PROSITE" id="PS50181">
    <property type="entry name" value="FBOX"/>
    <property type="match status" value="1"/>
</dbReference>
<feature type="compositionally biased region" description="Basic residues" evidence="1">
    <location>
        <begin position="357"/>
        <end position="367"/>
    </location>
</feature>
<sequence length="386" mass="43875">MAEEDEADHINKLPDDVLVGILSLLPYKNAVQTSSVSRRWEPLLAQLPSLMFSMSEMGTHSEPRVQSMERTLRRRCRRHDVAVQTLNLTFRKDDAMECRYAGEFIALANAQKLLVQVSCDRALTDAGDWSLELPPATTELLLLPHWYAVRQPRIHGASVDTLRSLTLDGLTVLGQEFLHTPMPSLEDLYIGNCTLPVSIEITSDAMPRLMHLDIVDVSVMTRGTTKAGISVLAGGELRTLRMSGRRCSSLEPPSDTEWFLLPASFSASFTSYSCFRLRAPRLRVFEWRCCYADEVHIESVGLLSDVAVEIATGRMPRTWQEESEFVSVEHRDKLMSDILLGLMPGLRPRSWQNRHVQRKLQRSKQGRKSCTWKTRTERRKPALRQL</sequence>
<dbReference type="AlphaFoldDB" id="A0A835B6R1"/>
<dbReference type="Proteomes" id="UP000636709">
    <property type="component" value="Unassembled WGS sequence"/>
</dbReference>
<dbReference type="PANTHER" id="PTHR34223">
    <property type="entry name" value="OS11G0201299 PROTEIN"/>
    <property type="match status" value="1"/>
</dbReference>
<name>A0A835B6R1_9POAL</name>
<evidence type="ECO:0000313" key="3">
    <source>
        <dbReference type="EMBL" id="KAF8687447.1"/>
    </source>
</evidence>
<dbReference type="InterPro" id="IPR001810">
    <property type="entry name" value="F-box_dom"/>
</dbReference>
<feature type="region of interest" description="Disordered" evidence="1">
    <location>
        <begin position="357"/>
        <end position="386"/>
    </location>
</feature>
<feature type="domain" description="F-box" evidence="2">
    <location>
        <begin position="7"/>
        <end position="55"/>
    </location>
</feature>
<dbReference type="PANTHER" id="PTHR34223:SF51">
    <property type="entry name" value="OS06G0556300 PROTEIN"/>
    <property type="match status" value="1"/>
</dbReference>
<protein>
    <recommendedName>
        <fullName evidence="2">F-box domain-containing protein</fullName>
    </recommendedName>
</protein>
<dbReference type="InterPro" id="IPR053197">
    <property type="entry name" value="F-box_SCFL_complex_component"/>
</dbReference>
<evidence type="ECO:0000313" key="4">
    <source>
        <dbReference type="Proteomes" id="UP000636709"/>
    </source>
</evidence>
<dbReference type="SUPFAM" id="SSF81383">
    <property type="entry name" value="F-box domain"/>
    <property type="match status" value="1"/>
</dbReference>
<comment type="caution">
    <text evidence="3">The sequence shown here is derived from an EMBL/GenBank/DDBJ whole genome shotgun (WGS) entry which is preliminary data.</text>
</comment>
<proteinExistence type="predicted"/>
<evidence type="ECO:0000256" key="1">
    <source>
        <dbReference type="SAM" id="MobiDB-lite"/>
    </source>
</evidence>
<dbReference type="EMBL" id="JACEFO010002056">
    <property type="protein sequence ID" value="KAF8687447.1"/>
    <property type="molecule type" value="Genomic_DNA"/>
</dbReference>
<keyword evidence="4" id="KW-1185">Reference proteome</keyword>
<evidence type="ECO:0000259" key="2">
    <source>
        <dbReference type="PROSITE" id="PS50181"/>
    </source>
</evidence>
<gene>
    <name evidence="3" type="ORF">HU200_043140</name>
</gene>
<dbReference type="Pfam" id="PF00646">
    <property type="entry name" value="F-box"/>
    <property type="match status" value="1"/>
</dbReference>
<reference evidence="3" key="1">
    <citation type="submission" date="2020-07" db="EMBL/GenBank/DDBJ databases">
        <title>Genome sequence and genetic diversity analysis of an under-domesticated orphan crop, white fonio (Digitaria exilis).</title>
        <authorList>
            <person name="Bennetzen J.L."/>
            <person name="Chen S."/>
            <person name="Ma X."/>
            <person name="Wang X."/>
            <person name="Yssel A.E.J."/>
            <person name="Chaluvadi S.R."/>
            <person name="Johnson M."/>
            <person name="Gangashetty P."/>
            <person name="Hamidou F."/>
            <person name="Sanogo M.D."/>
            <person name="Zwaenepoel A."/>
            <person name="Wallace J."/>
            <person name="Van De Peer Y."/>
            <person name="Van Deynze A."/>
        </authorList>
    </citation>
    <scope>NUCLEOTIDE SEQUENCE</scope>
    <source>
        <tissue evidence="3">Leaves</tissue>
    </source>
</reference>
<accession>A0A835B6R1</accession>
<dbReference type="Gene3D" id="3.80.10.10">
    <property type="entry name" value="Ribonuclease Inhibitor"/>
    <property type="match status" value="1"/>
</dbReference>
<dbReference type="InterPro" id="IPR032675">
    <property type="entry name" value="LRR_dom_sf"/>
</dbReference>
<organism evidence="3 4">
    <name type="scientific">Digitaria exilis</name>
    <dbReference type="NCBI Taxonomy" id="1010633"/>
    <lineage>
        <taxon>Eukaryota</taxon>
        <taxon>Viridiplantae</taxon>
        <taxon>Streptophyta</taxon>
        <taxon>Embryophyta</taxon>
        <taxon>Tracheophyta</taxon>
        <taxon>Spermatophyta</taxon>
        <taxon>Magnoliopsida</taxon>
        <taxon>Liliopsida</taxon>
        <taxon>Poales</taxon>
        <taxon>Poaceae</taxon>
        <taxon>PACMAD clade</taxon>
        <taxon>Panicoideae</taxon>
        <taxon>Panicodae</taxon>
        <taxon>Paniceae</taxon>
        <taxon>Anthephorinae</taxon>
        <taxon>Digitaria</taxon>
    </lineage>
</organism>
<dbReference type="OrthoDB" id="656786at2759"/>